<dbReference type="AlphaFoldDB" id="F3ZZC5"/>
<dbReference type="Pfam" id="PF00697">
    <property type="entry name" value="PRAI"/>
    <property type="match status" value="1"/>
</dbReference>
<dbReference type="PANTHER" id="PTHR42894">
    <property type="entry name" value="N-(5'-PHOSPHORIBOSYL)ANTHRANILATE ISOMERASE"/>
    <property type="match status" value="1"/>
</dbReference>
<dbReference type="STRING" id="697281.Mahau_0531"/>
<dbReference type="InterPro" id="IPR013785">
    <property type="entry name" value="Aldolase_TIM"/>
</dbReference>
<keyword evidence="5 9" id="KW-0028">Amino-acid biosynthesis</keyword>
<evidence type="ECO:0000256" key="3">
    <source>
        <dbReference type="ARBA" id="ARBA00012572"/>
    </source>
</evidence>
<accession>F3ZZC5</accession>
<keyword evidence="7 9" id="KW-0057">Aromatic amino acid biosynthesis</keyword>
<comment type="catalytic activity">
    <reaction evidence="1 9">
        <text>N-(5-phospho-beta-D-ribosyl)anthranilate = 1-(2-carboxyphenylamino)-1-deoxy-D-ribulose 5-phosphate</text>
        <dbReference type="Rhea" id="RHEA:21540"/>
        <dbReference type="ChEBI" id="CHEBI:18277"/>
        <dbReference type="ChEBI" id="CHEBI:58613"/>
        <dbReference type="EC" id="5.3.1.24"/>
    </reaction>
</comment>
<keyword evidence="6 9" id="KW-0822">Tryptophan biosynthesis</keyword>
<dbReference type="HAMAP" id="MF_00135">
    <property type="entry name" value="PRAI"/>
    <property type="match status" value="1"/>
</dbReference>
<keyword evidence="8 9" id="KW-0413">Isomerase</keyword>
<evidence type="ECO:0000256" key="7">
    <source>
        <dbReference type="ARBA" id="ARBA00023141"/>
    </source>
</evidence>
<dbReference type="eggNOG" id="COG0135">
    <property type="taxonomic scope" value="Bacteria"/>
</dbReference>
<keyword evidence="12" id="KW-1185">Reference proteome</keyword>
<protein>
    <recommendedName>
        <fullName evidence="4 9">N-(5'-phosphoribosyl)anthranilate isomerase</fullName>
        <shortName evidence="9">PRAI</shortName>
        <ecNumber evidence="3 9">5.3.1.24</ecNumber>
    </recommendedName>
</protein>
<evidence type="ECO:0000256" key="1">
    <source>
        <dbReference type="ARBA" id="ARBA00001164"/>
    </source>
</evidence>
<dbReference type="KEGG" id="mas:Mahau_0531"/>
<comment type="pathway">
    <text evidence="2 9">Amino-acid biosynthesis; L-tryptophan biosynthesis; L-tryptophan from chorismate: step 3/5.</text>
</comment>
<organism evidence="11 12">
    <name type="scientific">Mahella australiensis (strain DSM 15567 / CIP 107919 / 50-1 BON)</name>
    <dbReference type="NCBI Taxonomy" id="697281"/>
    <lineage>
        <taxon>Bacteria</taxon>
        <taxon>Bacillati</taxon>
        <taxon>Bacillota</taxon>
        <taxon>Clostridia</taxon>
        <taxon>Thermoanaerobacterales</taxon>
        <taxon>Thermoanaerobacterales Family IV. Incertae Sedis</taxon>
        <taxon>Mahella</taxon>
    </lineage>
</organism>
<proteinExistence type="inferred from homology"/>
<dbReference type="SUPFAM" id="SSF51366">
    <property type="entry name" value="Ribulose-phoshate binding barrel"/>
    <property type="match status" value="1"/>
</dbReference>
<dbReference type="RefSeq" id="WP_013780168.1">
    <property type="nucleotide sequence ID" value="NC_015520.1"/>
</dbReference>
<gene>
    <name evidence="9" type="primary">trpF</name>
    <name evidence="11" type="ordered locus">Mahau_0531</name>
</gene>
<dbReference type="PANTHER" id="PTHR42894:SF1">
    <property type="entry name" value="N-(5'-PHOSPHORIBOSYL)ANTHRANILATE ISOMERASE"/>
    <property type="match status" value="1"/>
</dbReference>
<evidence type="ECO:0000313" key="12">
    <source>
        <dbReference type="Proteomes" id="UP000008457"/>
    </source>
</evidence>
<reference evidence="11" key="1">
    <citation type="journal article" date="2011" name="Stand. Genomic Sci.">
        <title>Complete genome sequence of Mahella australiensis type strain (50-1 BON).</title>
        <authorList>
            <person name="Sikorski J."/>
            <person name="Teshima H."/>
            <person name="Nolan M."/>
            <person name="Lucas S."/>
            <person name="Hammon N."/>
            <person name="Deshpande S."/>
            <person name="Cheng J.F."/>
            <person name="Pitluck S."/>
            <person name="Liolios K."/>
            <person name="Pagani I."/>
            <person name="Ivanova N."/>
            <person name="Huntemann M."/>
            <person name="Mavromatis K."/>
            <person name="Ovchinikova G."/>
            <person name="Pati A."/>
            <person name="Tapia R."/>
            <person name="Han C."/>
            <person name="Goodwin L."/>
            <person name="Chen A."/>
            <person name="Palaniappan K."/>
            <person name="Land M."/>
            <person name="Hauser L."/>
            <person name="Ngatchou-Djao O.D."/>
            <person name="Rohde M."/>
            <person name="Pukall R."/>
            <person name="Spring S."/>
            <person name="Abt B."/>
            <person name="Goker M."/>
            <person name="Detter J.C."/>
            <person name="Woyke T."/>
            <person name="Bristow J."/>
            <person name="Markowitz V."/>
            <person name="Hugenholtz P."/>
            <person name="Eisen J.A."/>
            <person name="Kyrpides N.C."/>
            <person name="Klenk H.P."/>
            <person name="Lapidus A."/>
        </authorList>
    </citation>
    <scope>NUCLEOTIDE SEQUENCE [LARGE SCALE GENOMIC DNA]</scope>
    <source>
        <strain evidence="11">50-1 BON</strain>
    </source>
</reference>
<evidence type="ECO:0000256" key="6">
    <source>
        <dbReference type="ARBA" id="ARBA00022822"/>
    </source>
</evidence>
<dbReference type="EMBL" id="CP002360">
    <property type="protein sequence ID" value="AEE95735.1"/>
    <property type="molecule type" value="Genomic_DNA"/>
</dbReference>
<dbReference type="OrthoDB" id="9786954at2"/>
<sequence>MVKIKICGLTGERDTAAVNLYKPDYVGLVFAPNSRRRLTIKRAAEICDMLDGGIKRVGVFADQSMGFINEAIQSCKLDVVQLHGSEASNFCSKFKGVEVWKAIRIKGCDDLKGLDAWPVDALLLDGSMPGSGHALDWNLLHDIRVKNHIILAGGLNPYNVKTAIAVVQPYAVDVSSGVETDGYKDADKIREFIEAVRGMEDNE</sequence>
<dbReference type="InterPro" id="IPR044643">
    <property type="entry name" value="TrpF_fam"/>
</dbReference>
<dbReference type="GO" id="GO:0004640">
    <property type="term" value="F:phosphoribosylanthranilate isomerase activity"/>
    <property type="evidence" value="ECO:0007669"/>
    <property type="project" value="UniProtKB-UniRule"/>
</dbReference>
<dbReference type="CDD" id="cd00405">
    <property type="entry name" value="PRAI"/>
    <property type="match status" value="1"/>
</dbReference>
<evidence type="ECO:0000256" key="8">
    <source>
        <dbReference type="ARBA" id="ARBA00023235"/>
    </source>
</evidence>
<dbReference type="Gene3D" id="3.20.20.70">
    <property type="entry name" value="Aldolase class I"/>
    <property type="match status" value="1"/>
</dbReference>
<dbReference type="InterPro" id="IPR011060">
    <property type="entry name" value="RibuloseP-bd_barrel"/>
</dbReference>
<dbReference type="GO" id="GO:0000162">
    <property type="term" value="P:L-tryptophan biosynthetic process"/>
    <property type="evidence" value="ECO:0007669"/>
    <property type="project" value="UniProtKB-UniRule"/>
</dbReference>
<feature type="domain" description="N-(5'phosphoribosyl) anthranilate isomerase (PRAI)" evidence="10">
    <location>
        <begin position="5"/>
        <end position="194"/>
    </location>
</feature>
<evidence type="ECO:0000259" key="10">
    <source>
        <dbReference type="Pfam" id="PF00697"/>
    </source>
</evidence>
<evidence type="ECO:0000313" key="11">
    <source>
        <dbReference type="EMBL" id="AEE95735.1"/>
    </source>
</evidence>
<dbReference type="InterPro" id="IPR001240">
    <property type="entry name" value="PRAI_dom"/>
</dbReference>
<dbReference type="UniPathway" id="UPA00035">
    <property type="reaction ID" value="UER00042"/>
</dbReference>
<comment type="similarity">
    <text evidence="9">Belongs to the TrpF family.</text>
</comment>
<dbReference type="EC" id="5.3.1.24" evidence="3 9"/>
<name>F3ZZC5_MAHA5</name>
<evidence type="ECO:0000256" key="4">
    <source>
        <dbReference type="ARBA" id="ARBA00022272"/>
    </source>
</evidence>
<dbReference type="Proteomes" id="UP000008457">
    <property type="component" value="Chromosome"/>
</dbReference>
<evidence type="ECO:0000256" key="9">
    <source>
        <dbReference type="HAMAP-Rule" id="MF_00135"/>
    </source>
</evidence>
<evidence type="ECO:0000256" key="5">
    <source>
        <dbReference type="ARBA" id="ARBA00022605"/>
    </source>
</evidence>
<evidence type="ECO:0000256" key="2">
    <source>
        <dbReference type="ARBA" id="ARBA00004664"/>
    </source>
</evidence>
<dbReference type="HOGENOM" id="CLU_076364_1_0_9"/>